<dbReference type="SUPFAM" id="SSF50621">
    <property type="entry name" value="Alanine racemase C-terminal domain-like"/>
    <property type="match status" value="1"/>
</dbReference>
<feature type="active site" description="Proton acceptor; specific for L-alanine" evidence="4">
    <location>
        <position position="281"/>
    </location>
</feature>
<comment type="pathway">
    <text evidence="4">Amino-acid biosynthesis; D-alanine biosynthesis; D-alanine from L-alanine: step 1/1.</text>
</comment>
<comment type="catalytic activity">
    <reaction evidence="4">
        <text>L-alanine = D-alanine</text>
        <dbReference type="Rhea" id="RHEA:20249"/>
        <dbReference type="ChEBI" id="CHEBI:57416"/>
        <dbReference type="ChEBI" id="CHEBI:57972"/>
        <dbReference type="EC" id="5.1.1.1"/>
    </reaction>
</comment>
<dbReference type="Pfam" id="PF00842">
    <property type="entry name" value="Ala_racemase_C"/>
    <property type="match status" value="1"/>
</dbReference>
<dbReference type="Gene3D" id="3.20.20.10">
    <property type="entry name" value="Alanine racemase"/>
    <property type="match status" value="1"/>
</dbReference>
<dbReference type="GO" id="GO:0005829">
    <property type="term" value="C:cytosol"/>
    <property type="evidence" value="ECO:0007669"/>
    <property type="project" value="TreeGrafter"/>
</dbReference>
<evidence type="ECO:0000313" key="8">
    <source>
        <dbReference type="EMBL" id="OGZ45896.1"/>
    </source>
</evidence>
<dbReference type="Pfam" id="PF01168">
    <property type="entry name" value="Ala_racemase_N"/>
    <property type="match status" value="1"/>
</dbReference>
<dbReference type="Gene3D" id="2.40.37.10">
    <property type="entry name" value="Lyase, Ornithine Decarboxylase, Chain A, domain 1"/>
    <property type="match status" value="1"/>
</dbReference>
<comment type="similarity">
    <text evidence="4">Belongs to the alanine racemase family.</text>
</comment>
<dbReference type="GO" id="GO:0030632">
    <property type="term" value="P:D-alanine biosynthetic process"/>
    <property type="evidence" value="ECO:0007669"/>
    <property type="project" value="UniProtKB-UniRule"/>
</dbReference>
<feature type="modified residue" description="N6-(pyridoxal phosphate)lysine" evidence="4 5">
    <location>
        <position position="41"/>
    </location>
</feature>
<comment type="cofactor">
    <cofactor evidence="1 4 5">
        <name>pyridoxal 5'-phosphate</name>
        <dbReference type="ChEBI" id="CHEBI:597326"/>
    </cofactor>
</comment>
<evidence type="ECO:0000256" key="6">
    <source>
        <dbReference type="PIRSR" id="PIRSR600821-52"/>
    </source>
</evidence>
<protein>
    <recommendedName>
        <fullName evidence="4">Alanine racemase</fullName>
        <ecNumber evidence="4">5.1.1.1</ecNumber>
    </recommendedName>
</protein>
<proteinExistence type="inferred from homology"/>
<dbReference type="SUPFAM" id="SSF51419">
    <property type="entry name" value="PLP-binding barrel"/>
    <property type="match status" value="1"/>
</dbReference>
<feature type="active site" description="Proton acceptor; specific for D-alanine" evidence="4">
    <location>
        <position position="41"/>
    </location>
</feature>
<feature type="domain" description="Alanine racemase C-terminal" evidence="7">
    <location>
        <begin position="260"/>
        <end position="388"/>
    </location>
</feature>
<feature type="binding site" evidence="4 6">
    <location>
        <position position="329"/>
    </location>
    <ligand>
        <name>substrate</name>
    </ligand>
</feature>
<dbReference type="SMART" id="SM01005">
    <property type="entry name" value="Ala_racemase_C"/>
    <property type="match status" value="1"/>
</dbReference>
<dbReference type="PANTHER" id="PTHR30511">
    <property type="entry name" value="ALANINE RACEMASE"/>
    <property type="match status" value="1"/>
</dbReference>
<dbReference type="InterPro" id="IPR029066">
    <property type="entry name" value="PLP-binding_barrel"/>
</dbReference>
<dbReference type="GO" id="GO:0030170">
    <property type="term" value="F:pyridoxal phosphate binding"/>
    <property type="evidence" value="ECO:0007669"/>
    <property type="project" value="UniProtKB-UniRule"/>
</dbReference>
<dbReference type="UniPathway" id="UPA00042">
    <property type="reaction ID" value="UER00497"/>
</dbReference>
<evidence type="ECO:0000256" key="1">
    <source>
        <dbReference type="ARBA" id="ARBA00001933"/>
    </source>
</evidence>
<dbReference type="PROSITE" id="PS00395">
    <property type="entry name" value="ALANINE_RACEMASE"/>
    <property type="match status" value="1"/>
</dbReference>
<evidence type="ECO:0000313" key="9">
    <source>
        <dbReference type="Proteomes" id="UP000177785"/>
    </source>
</evidence>
<dbReference type="EMBL" id="MHNL01000005">
    <property type="protein sequence ID" value="OGZ45896.1"/>
    <property type="molecule type" value="Genomic_DNA"/>
</dbReference>
<dbReference type="InterPro" id="IPR011079">
    <property type="entry name" value="Ala_racemase_C"/>
</dbReference>
<evidence type="ECO:0000256" key="5">
    <source>
        <dbReference type="PIRSR" id="PIRSR600821-50"/>
    </source>
</evidence>
<dbReference type="GO" id="GO:0008784">
    <property type="term" value="F:alanine racemase activity"/>
    <property type="evidence" value="ECO:0007669"/>
    <property type="project" value="UniProtKB-UniRule"/>
</dbReference>
<evidence type="ECO:0000256" key="3">
    <source>
        <dbReference type="ARBA" id="ARBA00023235"/>
    </source>
</evidence>
<dbReference type="InterPro" id="IPR000821">
    <property type="entry name" value="Ala_racemase"/>
</dbReference>
<dbReference type="NCBIfam" id="TIGR00492">
    <property type="entry name" value="alr"/>
    <property type="match status" value="1"/>
</dbReference>
<evidence type="ECO:0000256" key="4">
    <source>
        <dbReference type="HAMAP-Rule" id="MF_01201"/>
    </source>
</evidence>
<reference evidence="8 9" key="1">
    <citation type="journal article" date="2016" name="Nat. Commun.">
        <title>Thousands of microbial genomes shed light on interconnected biogeochemical processes in an aquifer system.</title>
        <authorList>
            <person name="Anantharaman K."/>
            <person name="Brown C.T."/>
            <person name="Hug L.A."/>
            <person name="Sharon I."/>
            <person name="Castelle C.J."/>
            <person name="Probst A.J."/>
            <person name="Thomas B.C."/>
            <person name="Singh A."/>
            <person name="Wilkins M.J."/>
            <person name="Karaoz U."/>
            <person name="Brodie E.L."/>
            <person name="Williams K.H."/>
            <person name="Hubbard S.S."/>
            <person name="Banfield J.F."/>
        </authorList>
    </citation>
    <scope>NUCLEOTIDE SEQUENCE [LARGE SCALE GENOMIC DNA]</scope>
</reference>
<evidence type="ECO:0000259" key="7">
    <source>
        <dbReference type="SMART" id="SM01005"/>
    </source>
</evidence>
<dbReference type="STRING" id="1802115.A2756_02785"/>
<dbReference type="InterPro" id="IPR001608">
    <property type="entry name" value="Ala_racemase_N"/>
</dbReference>
<accession>A0A1G2G6M2</accession>
<comment type="function">
    <text evidence="4">Catalyzes the interconversion of L-alanine and D-alanine. May also act on other amino acids.</text>
</comment>
<evidence type="ECO:0000256" key="2">
    <source>
        <dbReference type="ARBA" id="ARBA00022898"/>
    </source>
</evidence>
<dbReference type="EC" id="5.1.1.1" evidence="4"/>
<name>A0A1G2G6M2_9BACT</name>
<sequence>MIPNAKDLKTWVEVDVKALRANVLAFTKKLGKHISIIAVVKSNAYGHGLVKTAQILSGSPTSGESPEVGLPDVCFGVDSVDEALELKKAGIKKPILILGYVPPGMFSTVVQNGFRIAIYNFESLKLLDSIVRRIHKKAFVHFKIETGTFRQGIMREDWPRFAAYTKEHRGLVADGIYTHFSDTENLKSVYYKHQLKNFTDALLAFHAAGIEPRLIHTASTAASMMYKDTYFNTVRLGIGMYGMYPAPKVASVTRIKLRPALTWKTCIAQVKKIQKGDTVGYDRTYKASSSRTIAVLPVGYWDGYDRRFSGEGSVLVRGTRCPIIGRICMNMCMIDVSGVPLVRPGDEVVLLGKQGREMLTAEDLGRSIGTINYEITTRINPLIKRIAI</sequence>
<dbReference type="PANTHER" id="PTHR30511:SF0">
    <property type="entry name" value="ALANINE RACEMASE, CATABOLIC-RELATED"/>
    <property type="match status" value="1"/>
</dbReference>
<dbReference type="CDD" id="cd00430">
    <property type="entry name" value="PLPDE_III_AR"/>
    <property type="match status" value="1"/>
</dbReference>
<organism evidence="8 9">
    <name type="scientific">Candidatus Ryanbacteria bacterium RIFCSPHIGHO2_01_FULL_48_27</name>
    <dbReference type="NCBI Taxonomy" id="1802115"/>
    <lineage>
        <taxon>Bacteria</taxon>
        <taxon>Candidatus Ryaniibacteriota</taxon>
    </lineage>
</organism>
<dbReference type="InterPro" id="IPR009006">
    <property type="entry name" value="Ala_racemase/Decarboxylase_C"/>
</dbReference>
<dbReference type="Proteomes" id="UP000177785">
    <property type="component" value="Unassembled WGS sequence"/>
</dbReference>
<dbReference type="PRINTS" id="PR00992">
    <property type="entry name" value="ALARACEMASE"/>
</dbReference>
<dbReference type="HAMAP" id="MF_01201">
    <property type="entry name" value="Ala_racemase"/>
    <property type="match status" value="1"/>
</dbReference>
<keyword evidence="3 4" id="KW-0413">Isomerase</keyword>
<keyword evidence="2 4" id="KW-0663">Pyridoxal phosphate</keyword>
<dbReference type="FunFam" id="3.20.20.10:FF:000002">
    <property type="entry name" value="Alanine racemase"/>
    <property type="match status" value="1"/>
</dbReference>
<comment type="caution">
    <text evidence="8">The sequence shown here is derived from an EMBL/GenBank/DDBJ whole genome shotgun (WGS) entry which is preliminary data.</text>
</comment>
<dbReference type="AlphaFoldDB" id="A0A1G2G6M2"/>
<gene>
    <name evidence="8" type="ORF">A2756_02785</name>
</gene>
<dbReference type="InterPro" id="IPR020622">
    <property type="entry name" value="Ala_racemase_pyridoxalP-BS"/>
</dbReference>
<feature type="binding site" evidence="4 6">
    <location>
        <position position="150"/>
    </location>
    <ligand>
        <name>substrate</name>
    </ligand>
</feature>